<comment type="caution">
    <text evidence="1">The sequence shown here is derived from an EMBL/GenBank/DDBJ whole genome shotgun (WGS) entry which is preliminary data.</text>
</comment>
<sequence>MLCSPGPAFRLLAFTRRARLFCKRLATRVFWRSFGPRFELNLELSHTAVLDGRCIIFFPVIYIWLATCDSSRSL</sequence>
<proteinExistence type="predicted"/>
<protein>
    <submittedName>
        <fullName evidence="1">Uncharacterized protein</fullName>
    </submittedName>
</protein>
<evidence type="ECO:0000313" key="1">
    <source>
        <dbReference type="EMBL" id="KAJ1138625.1"/>
    </source>
</evidence>
<dbReference type="AlphaFoldDB" id="A0AAV7QHL9"/>
<evidence type="ECO:0000313" key="2">
    <source>
        <dbReference type="Proteomes" id="UP001066276"/>
    </source>
</evidence>
<accession>A0AAV7QHL9</accession>
<keyword evidence="2" id="KW-1185">Reference proteome</keyword>
<reference evidence="1" key="1">
    <citation type="journal article" date="2022" name="bioRxiv">
        <title>Sequencing and chromosome-scale assembly of the giantPleurodeles waltlgenome.</title>
        <authorList>
            <person name="Brown T."/>
            <person name="Elewa A."/>
            <person name="Iarovenko S."/>
            <person name="Subramanian E."/>
            <person name="Araus A.J."/>
            <person name="Petzold A."/>
            <person name="Susuki M."/>
            <person name="Suzuki K.-i.T."/>
            <person name="Hayashi T."/>
            <person name="Toyoda A."/>
            <person name="Oliveira C."/>
            <person name="Osipova E."/>
            <person name="Leigh N.D."/>
            <person name="Simon A."/>
            <person name="Yun M.H."/>
        </authorList>
    </citation>
    <scope>NUCLEOTIDE SEQUENCE</scope>
    <source>
        <strain evidence="1">20211129_DDA</strain>
        <tissue evidence="1">Liver</tissue>
    </source>
</reference>
<gene>
    <name evidence="1" type="ORF">NDU88_005006</name>
</gene>
<dbReference type="EMBL" id="JANPWB010000010">
    <property type="protein sequence ID" value="KAJ1138625.1"/>
    <property type="molecule type" value="Genomic_DNA"/>
</dbReference>
<dbReference type="Proteomes" id="UP001066276">
    <property type="component" value="Chromosome 6"/>
</dbReference>
<name>A0AAV7QHL9_PLEWA</name>
<organism evidence="1 2">
    <name type="scientific">Pleurodeles waltl</name>
    <name type="common">Iberian ribbed newt</name>
    <dbReference type="NCBI Taxonomy" id="8319"/>
    <lineage>
        <taxon>Eukaryota</taxon>
        <taxon>Metazoa</taxon>
        <taxon>Chordata</taxon>
        <taxon>Craniata</taxon>
        <taxon>Vertebrata</taxon>
        <taxon>Euteleostomi</taxon>
        <taxon>Amphibia</taxon>
        <taxon>Batrachia</taxon>
        <taxon>Caudata</taxon>
        <taxon>Salamandroidea</taxon>
        <taxon>Salamandridae</taxon>
        <taxon>Pleurodelinae</taxon>
        <taxon>Pleurodeles</taxon>
    </lineage>
</organism>